<proteinExistence type="predicted"/>
<feature type="non-terminal residue" evidence="1">
    <location>
        <position position="1"/>
    </location>
</feature>
<reference evidence="1 2" key="1">
    <citation type="submission" date="2021-06" db="EMBL/GenBank/DDBJ databases">
        <authorList>
            <person name="Kallberg Y."/>
            <person name="Tangrot J."/>
            <person name="Rosling A."/>
        </authorList>
    </citation>
    <scope>NUCLEOTIDE SEQUENCE [LARGE SCALE GENOMIC DNA]</scope>
    <source>
        <strain evidence="1 2">120-4 pot B 10/14</strain>
    </source>
</reference>
<protein>
    <submittedName>
        <fullName evidence="1">3733_t:CDS:1</fullName>
    </submittedName>
</protein>
<organism evidence="1 2">
    <name type="scientific">Gigaspora margarita</name>
    <dbReference type="NCBI Taxonomy" id="4874"/>
    <lineage>
        <taxon>Eukaryota</taxon>
        <taxon>Fungi</taxon>
        <taxon>Fungi incertae sedis</taxon>
        <taxon>Mucoromycota</taxon>
        <taxon>Glomeromycotina</taxon>
        <taxon>Glomeromycetes</taxon>
        <taxon>Diversisporales</taxon>
        <taxon>Gigasporaceae</taxon>
        <taxon>Gigaspora</taxon>
    </lineage>
</organism>
<evidence type="ECO:0000313" key="1">
    <source>
        <dbReference type="EMBL" id="CAG8723450.1"/>
    </source>
</evidence>
<gene>
    <name evidence="1" type="ORF">GMARGA_LOCUS13720</name>
</gene>
<evidence type="ECO:0000313" key="2">
    <source>
        <dbReference type="Proteomes" id="UP000789901"/>
    </source>
</evidence>
<comment type="caution">
    <text evidence="1">The sequence shown here is derived from an EMBL/GenBank/DDBJ whole genome shotgun (WGS) entry which is preliminary data.</text>
</comment>
<keyword evidence="2" id="KW-1185">Reference proteome</keyword>
<name>A0ABN7V3H8_GIGMA</name>
<accession>A0ABN7V3H8</accession>
<dbReference type="Proteomes" id="UP000789901">
    <property type="component" value="Unassembled WGS sequence"/>
</dbReference>
<dbReference type="EMBL" id="CAJVQB010008816">
    <property type="protein sequence ID" value="CAG8723450.1"/>
    <property type="molecule type" value="Genomic_DNA"/>
</dbReference>
<sequence length="169" mass="19758">RFGPDEQITAHCFDDLLKTRISLETQRQKSNVKDSTGVNECAFKDICDTFKTYCKAKNFFRPSHLETISQSTSNEILALFFDHYLTSLFNAKMAFSLPMQTIGDPDSSQYSFKKSLTKGKHNVQKVQEWKEKLTSMYQQLMHEENKVTSIFRDYLNKFVEEKLLQSKEK</sequence>